<gene>
    <name evidence="3" type="primary">LOC111132769</name>
</gene>
<accession>A0A8B8E9F2</accession>
<dbReference type="Proteomes" id="UP000694844">
    <property type="component" value="Chromosome 5"/>
</dbReference>
<organism evidence="2 3">
    <name type="scientific">Crassostrea virginica</name>
    <name type="common">Eastern oyster</name>
    <dbReference type="NCBI Taxonomy" id="6565"/>
    <lineage>
        <taxon>Eukaryota</taxon>
        <taxon>Metazoa</taxon>
        <taxon>Spiralia</taxon>
        <taxon>Lophotrochozoa</taxon>
        <taxon>Mollusca</taxon>
        <taxon>Bivalvia</taxon>
        <taxon>Autobranchia</taxon>
        <taxon>Pteriomorphia</taxon>
        <taxon>Ostreida</taxon>
        <taxon>Ostreoidea</taxon>
        <taxon>Ostreidae</taxon>
        <taxon>Crassostrea</taxon>
    </lineage>
</organism>
<name>A0A8B8E9F2_CRAVI</name>
<feature type="region of interest" description="Disordered" evidence="1">
    <location>
        <begin position="168"/>
        <end position="202"/>
    </location>
</feature>
<dbReference type="KEGG" id="cvn:111132769"/>
<protein>
    <submittedName>
        <fullName evidence="3">Uncharacterized protein LOC111132769</fullName>
    </submittedName>
</protein>
<evidence type="ECO:0000313" key="3">
    <source>
        <dbReference type="RefSeq" id="XP_022336294.1"/>
    </source>
</evidence>
<evidence type="ECO:0000313" key="2">
    <source>
        <dbReference type="Proteomes" id="UP000694844"/>
    </source>
</evidence>
<dbReference type="GeneID" id="111132769"/>
<dbReference type="RefSeq" id="XP_022336294.1">
    <property type="nucleotide sequence ID" value="XM_022480586.1"/>
</dbReference>
<feature type="compositionally biased region" description="Acidic residues" evidence="1">
    <location>
        <begin position="122"/>
        <end position="152"/>
    </location>
</feature>
<feature type="compositionally biased region" description="Polar residues" evidence="1">
    <location>
        <begin position="191"/>
        <end position="202"/>
    </location>
</feature>
<dbReference type="AlphaFoldDB" id="A0A8B8E9F2"/>
<evidence type="ECO:0000256" key="1">
    <source>
        <dbReference type="SAM" id="MobiDB-lite"/>
    </source>
</evidence>
<feature type="region of interest" description="Disordered" evidence="1">
    <location>
        <begin position="102"/>
        <end position="156"/>
    </location>
</feature>
<proteinExistence type="predicted"/>
<keyword evidence="2" id="KW-1185">Reference proteome</keyword>
<sequence>MVDNVGVVETEVGILDGVVQGISEREKITFGKPGTPGAKAEAAAVADPSGNTLVTVLATAPLLELVLLLMLGDPPKSRGNPGPIIPPVKGLKGPNWEIPSVTAAAAAAADDEEPKGEAAAAADEDAEEEEEEEEEAAEVLADEAAEELEDPAEAPLFNMFRQFSSVLNIRQRDRRSSESAKTDPKSRDRNTQGLMMSPQRST</sequence>
<feature type="compositionally biased region" description="Basic and acidic residues" evidence="1">
    <location>
        <begin position="170"/>
        <end position="190"/>
    </location>
</feature>
<reference evidence="3" key="1">
    <citation type="submission" date="2025-08" db="UniProtKB">
        <authorList>
            <consortium name="RefSeq"/>
        </authorList>
    </citation>
    <scope>IDENTIFICATION</scope>
    <source>
        <tissue evidence="3">Whole sample</tissue>
    </source>
</reference>